<feature type="compositionally biased region" description="Basic residues" evidence="1">
    <location>
        <begin position="1"/>
        <end position="12"/>
    </location>
</feature>
<feature type="region of interest" description="Disordered" evidence="1">
    <location>
        <begin position="1"/>
        <end position="33"/>
    </location>
</feature>
<protein>
    <submittedName>
        <fullName evidence="2">Uncharacterized protein</fullName>
    </submittedName>
</protein>
<organism evidence="2">
    <name type="scientific">marine sediment metagenome</name>
    <dbReference type="NCBI Taxonomy" id="412755"/>
    <lineage>
        <taxon>unclassified sequences</taxon>
        <taxon>metagenomes</taxon>
        <taxon>ecological metagenomes</taxon>
    </lineage>
</organism>
<feature type="compositionally biased region" description="Polar residues" evidence="1">
    <location>
        <begin position="22"/>
        <end position="33"/>
    </location>
</feature>
<evidence type="ECO:0000256" key="1">
    <source>
        <dbReference type="SAM" id="MobiDB-lite"/>
    </source>
</evidence>
<gene>
    <name evidence="2" type="ORF">S03H2_13291</name>
</gene>
<sequence length="33" mass="3670">MHNVRKRRKPVRAGRDVDSPGVSAQCTSKGYGR</sequence>
<name>X1FUW4_9ZZZZ</name>
<reference evidence="2" key="1">
    <citation type="journal article" date="2014" name="Front. Microbiol.">
        <title>High frequency of phylogenetically diverse reductive dehalogenase-homologous genes in deep subseafloor sedimentary metagenomes.</title>
        <authorList>
            <person name="Kawai M."/>
            <person name="Futagami T."/>
            <person name="Toyoda A."/>
            <person name="Takaki Y."/>
            <person name="Nishi S."/>
            <person name="Hori S."/>
            <person name="Arai W."/>
            <person name="Tsubouchi T."/>
            <person name="Morono Y."/>
            <person name="Uchiyama I."/>
            <person name="Ito T."/>
            <person name="Fujiyama A."/>
            <person name="Inagaki F."/>
            <person name="Takami H."/>
        </authorList>
    </citation>
    <scope>NUCLEOTIDE SEQUENCE</scope>
    <source>
        <strain evidence="2">Expedition CK06-06</strain>
    </source>
</reference>
<accession>X1FUW4</accession>
<dbReference type="AlphaFoldDB" id="X1FUW4"/>
<proteinExistence type="predicted"/>
<feature type="non-terminal residue" evidence="2">
    <location>
        <position position="33"/>
    </location>
</feature>
<comment type="caution">
    <text evidence="2">The sequence shown here is derived from an EMBL/GenBank/DDBJ whole genome shotgun (WGS) entry which is preliminary data.</text>
</comment>
<evidence type="ECO:0000313" key="2">
    <source>
        <dbReference type="EMBL" id="GAH36335.1"/>
    </source>
</evidence>
<dbReference type="EMBL" id="BARU01006746">
    <property type="protein sequence ID" value="GAH36335.1"/>
    <property type="molecule type" value="Genomic_DNA"/>
</dbReference>